<proteinExistence type="predicted"/>
<evidence type="ECO:0000313" key="1">
    <source>
        <dbReference type="EMBL" id="MTV83328.1"/>
    </source>
</evidence>
<evidence type="ECO:0008006" key="3">
    <source>
        <dbReference type="Google" id="ProtNLM"/>
    </source>
</evidence>
<dbReference type="RefSeq" id="WP_155432587.1">
    <property type="nucleotide sequence ID" value="NZ_WNJO01000026.1"/>
</dbReference>
<keyword evidence="2" id="KW-1185">Reference proteome</keyword>
<gene>
    <name evidence="1" type="ORF">GM612_11935</name>
</gene>
<protein>
    <recommendedName>
        <fullName evidence="3">DUF2187 domain-containing protein</fullName>
    </recommendedName>
</protein>
<reference evidence="1 2" key="1">
    <citation type="submission" date="2019-11" db="EMBL/GenBank/DDBJ databases">
        <title>Lactobacillus sp. nov. CRM56-3, isolated from fermented tea leaves.</title>
        <authorList>
            <person name="Phuengjayaem S."/>
            <person name="Tanasupawat S."/>
        </authorList>
    </citation>
    <scope>NUCLEOTIDE SEQUENCE [LARGE SCALE GENOMIC DNA]</scope>
    <source>
        <strain evidence="1 2">CRM56-3</strain>
    </source>
</reference>
<name>A0A7X2XXD9_9LACO</name>
<dbReference type="Proteomes" id="UP000466388">
    <property type="component" value="Unassembled WGS sequence"/>
</dbReference>
<sequence>MSEALKFQPGRLVRCQHPAMRESFIGRVCQVYGNRLVVEVMNYNFRDRRVVEANRYQLVVDAVDAKTMTIIRCHTRKG</sequence>
<dbReference type="AlphaFoldDB" id="A0A7X2XXD9"/>
<dbReference type="EMBL" id="WNJO01000026">
    <property type="protein sequence ID" value="MTV83328.1"/>
    <property type="molecule type" value="Genomic_DNA"/>
</dbReference>
<evidence type="ECO:0000313" key="2">
    <source>
        <dbReference type="Proteomes" id="UP000466388"/>
    </source>
</evidence>
<accession>A0A7X2XXD9</accession>
<organism evidence="1 2">
    <name type="scientific">Secundilactobacillus folii</name>
    <dbReference type="NCBI Taxonomy" id="2678357"/>
    <lineage>
        <taxon>Bacteria</taxon>
        <taxon>Bacillati</taxon>
        <taxon>Bacillota</taxon>
        <taxon>Bacilli</taxon>
        <taxon>Lactobacillales</taxon>
        <taxon>Lactobacillaceae</taxon>
        <taxon>Secundilactobacillus</taxon>
    </lineage>
</organism>
<comment type="caution">
    <text evidence="1">The sequence shown here is derived from an EMBL/GenBank/DDBJ whole genome shotgun (WGS) entry which is preliminary data.</text>
</comment>